<dbReference type="AlphaFoldDB" id="A0A1M7QQC3"/>
<dbReference type="EMBL" id="FRCS01000005">
    <property type="protein sequence ID" value="SHN33770.1"/>
    <property type="molecule type" value="Genomic_DNA"/>
</dbReference>
<dbReference type="InterPro" id="IPR036428">
    <property type="entry name" value="PCD_sf"/>
</dbReference>
<dbReference type="InterPro" id="IPR001533">
    <property type="entry name" value="Pterin_deHydtase"/>
</dbReference>
<evidence type="ECO:0000256" key="1">
    <source>
        <dbReference type="ARBA" id="ARBA00001554"/>
    </source>
</evidence>
<dbReference type="CDD" id="cd00488">
    <property type="entry name" value="PCD_DCoH"/>
    <property type="match status" value="1"/>
</dbReference>
<keyword evidence="6" id="KW-1185">Reference proteome</keyword>
<protein>
    <recommendedName>
        <fullName evidence="4">Putative pterin-4-alpha-carbinolamine dehydratase</fullName>
        <shortName evidence="4">PHS</shortName>
        <ecNumber evidence="4">4.2.1.96</ecNumber>
    </recommendedName>
    <alternativeName>
        <fullName evidence="4">4-alpha-hydroxy-tetrahydropterin dehydratase</fullName>
    </alternativeName>
    <alternativeName>
        <fullName evidence="4">Pterin carbinolamine dehydratase</fullName>
        <shortName evidence="4">PCD</shortName>
    </alternativeName>
</protein>
<reference evidence="5 6" key="1">
    <citation type="submission" date="2016-11" db="EMBL/GenBank/DDBJ databases">
        <authorList>
            <person name="Jaros S."/>
            <person name="Januszkiewicz K."/>
            <person name="Wedrychowicz H."/>
        </authorList>
    </citation>
    <scope>NUCLEOTIDE SEQUENCE [LARGE SCALE GENOMIC DNA]</scope>
    <source>
        <strain evidence="5 6">DSM 46144</strain>
    </source>
</reference>
<dbReference type="Proteomes" id="UP000184440">
    <property type="component" value="Unassembled WGS sequence"/>
</dbReference>
<comment type="catalytic activity">
    <reaction evidence="1 4">
        <text>(4aS,6R)-4a-hydroxy-L-erythro-5,6,7,8-tetrahydrobiopterin = (6R)-L-erythro-6,7-dihydrobiopterin + H2O</text>
        <dbReference type="Rhea" id="RHEA:11920"/>
        <dbReference type="ChEBI" id="CHEBI:15377"/>
        <dbReference type="ChEBI" id="CHEBI:15642"/>
        <dbReference type="ChEBI" id="CHEBI:43120"/>
        <dbReference type="EC" id="4.2.1.96"/>
    </reaction>
</comment>
<keyword evidence="3 4" id="KW-0456">Lyase</keyword>
<dbReference type="Pfam" id="PF01329">
    <property type="entry name" value="Pterin_4a"/>
    <property type="match status" value="1"/>
</dbReference>
<dbReference type="PANTHER" id="PTHR12599">
    <property type="entry name" value="PTERIN-4-ALPHA-CARBINOLAMINE DEHYDRATASE"/>
    <property type="match status" value="1"/>
</dbReference>
<dbReference type="HAMAP" id="MF_00434">
    <property type="entry name" value="Pterin_4_alpha"/>
    <property type="match status" value="1"/>
</dbReference>
<proteinExistence type="inferred from homology"/>
<dbReference type="RefSeq" id="WP_073258790.1">
    <property type="nucleotide sequence ID" value="NZ_FRCS01000005.1"/>
</dbReference>
<sequence>MANTTLSADEVTAGLAKLPEWSGDTSGIRRTVEAASFPAAIALVDRVAVVAEQRDHHPDIDIRWRKVTFTLSTHSAGGVTRKDLDLASEIDTLVTD</sequence>
<dbReference type="NCBIfam" id="NF002017">
    <property type="entry name" value="PRK00823.1-2"/>
    <property type="match status" value="1"/>
</dbReference>
<dbReference type="STRING" id="134849.SAMN05443668_105183"/>
<dbReference type="EC" id="4.2.1.96" evidence="4"/>
<evidence type="ECO:0000313" key="5">
    <source>
        <dbReference type="EMBL" id="SHN33770.1"/>
    </source>
</evidence>
<dbReference type="GO" id="GO:0008124">
    <property type="term" value="F:4-alpha-hydroxytetrahydrobiopterin dehydratase activity"/>
    <property type="evidence" value="ECO:0007669"/>
    <property type="project" value="UniProtKB-UniRule"/>
</dbReference>
<evidence type="ECO:0000256" key="4">
    <source>
        <dbReference type="HAMAP-Rule" id="MF_00434"/>
    </source>
</evidence>
<evidence type="ECO:0000256" key="2">
    <source>
        <dbReference type="ARBA" id="ARBA00006472"/>
    </source>
</evidence>
<dbReference type="Gene3D" id="3.30.1360.20">
    <property type="entry name" value="Transcriptional coactivator/pterin dehydratase"/>
    <property type="match status" value="1"/>
</dbReference>
<dbReference type="OrthoDB" id="15077at2"/>
<name>A0A1M7QQC3_9ACTN</name>
<accession>A0A1M7QQC3</accession>
<dbReference type="PANTHER" id="PTHR12599:SF0">
    <property type="entry name" value="PTERIN-4-ALPHA-CARBINOLAMINE DEHYDRATASE"/>
    <property type="match status" value="1"/>
</dbReference>
<organism evidence="5 6">
    <name type="scientific">Cryptosporangium aurantiacum</name>
    <dbReference type="NCBI Taxonomy" id="134849"/>
    <lineage>
        <taxon>Bacteria</taxon>
        <taxon>Bacillati</taxon>
        <taxon>Actinomycetota</taxon>
        <taxon>Actinomycetes</taxon>
        <taxon>Cryptosporangiales</taxon>
        <taxon>Cryptosporangiaceae</taxon>
        <taxon>Cryptosporangium</taxon>
    </lineage>
</organism>
<evidence type="ECO:0000313" key="6">
    <source>
        <dbReference type="Proteomes" id="UP000184440"/>
    </source>
</evidence>
<comment type="similarity">
    <text evidence="2 4">Belongs to the pterin-4-alpha-carbinolamine dehydratase family.</text>
</comment>
<dbReference type="SUPFAM" id="SSF55248">
    <property type="entry name" value="PCD-like"/>
    <property type="match status" value="1"/>
</dbReference>
<dbReference type="GO" id="GO:0006729">
    <property type="term" value="P:tetrahydrobiopterin biosynthetic process"/>
    <property type="evidence" value="ECO:0007669"/>
    <property type="project" value="InterPro"/>
</dbReference>
<gene>
    <name evidence="5" type="ORF">SAMN05443668_105183</name>
</gene>
<evidence type="ECO:0000256" key="3">
    <source>
        <dbReference type="ARBA" id="ARBA00023239"/>
    </source>
</evidence>